<evidence type="ECO:0000313" key="1">
    <source>
        <dbReference type="EMBL" id="QDH90426.1"/>
    </source>
</evidence>
<proteinExistence type="predicted"/>
<name>A0A514DA02_9VIRU</name>
<reference evidence="1" key="1">
    <citation type="submission" date="2019-05" db="EMBL/GenBank/DDBJ databases">
        <title>Metatranscriptomic reconstruction reveals RNA viruses with the potential to shape carbon cycling in soil.</title>
        <authorList>
            <person name="Starr E.P."/>
            <person name="Nuccio E."/>
            <person name="Pett-Ridge J."/>
            <person name="Banfield J.F."/>
            <person name="Firestone M.K."/>
        </authorList>
    </citation>
    <scope>NUCLEOTIDE SEQUENCE</scope>
    <source>
        <strain evidence="1">H1_Bulk_Litter_4_scaffold_157</strain>
    </source>
</reference>
<protein>
    <submittedName>
        <fullName evidence="1">Uncharacterized protein</fullName>
    </submittedName>
</protein>
<sequence>MSIEIVDRPTFYMDAQSFSRPYGGEKGTHGGRLVVVRPETVIQDMETVLGLKVCEFDARSVVLHIILRKMDGEAQRISFRAGSYRRLDWGDGKSTAAEVAEDLLKAYGYRIKAFWPRKGYYTIYVPSRD</sequence>
<gene>
    <name evidence="1" type="ORF">H1BulkLitter4157_000001</name>
</gene>
<accession>A0A514DA02</accession>
<dbReference type="EMBL" id="MN035531">
    <property type="protein sequence ID" value="QDH90426.1"/>
    <property type="molecule type" value="Genomic_RNA"/>
</dbReference>
<organism evidence="1">
    <name type="scientific">Leviviridae sp</name>
    <dbReference type="NCBI Taxonomy" id="2027243"/>
    <lineage>
        <taxon>Viruses</taxon>
        <taxon>Riboviria</taxon>
        <taxon>Orthornavirae</taxon>
        <taxon>Lenarviricota</taxon>
        <taxon>Leviviricetes</taxon>
        <taxon>Norzivirales</taxon>
        <taxon>Fiersviridae</taxon>
    </lineage>
</organism>